<evidence type="ECO:0000313" key="22">
    <source>
        <dbReference type="Proteomes" id="UP000451471"/>
    </source>
</evidence>
<keyword evidence="6" id="KW-0521">NADP</keyword>
<evidence type="ECO:0000256" key="7">
    <source>
        <dbReference type="ARBA" id="ARBA00023002"/>
    </source>
</evidence>
<dbReference type="PANTHER" id="PTHR24317:SF7">
    <property type="entry name" value="PEROXISOMAL TRANS-2-ENOYL-COA REDUCTASE"/>
    <property type="match status" value="1"/>
</dbReference>
<dbReference type="EC" id="1.3.1.38" evidence="13"/>
<dbReference type="GO" id="GO:0019166">
    <property type="term" value="F:trans-2-enoyl-CoA reductase (NADPH) activity"/>
    <property type="evidence" value="ECO:0007669"/>
    <property type="project" value="UniProtKB-EC"/>
</dbReference>
<evidence type="ECO:0000256" key="13">
    <source>
        <dbReference type="ARBA" id="ARBA00038849"/>
    </source>
</evidence>
<evidence type="ECO:0000256" key="4">
    <source>
        <dbReference type="ARBA" id="ARBA00022553"/>
    </source>
</evidence>
<evidence type="ECO:0000256" key="17">
    <source>
        <dbReference type="ARBA" id="ARBA00049108"/>
    </source>
</evidence>
<proteinExistence type="predicted"/>
<evidence type="ECO:0000256" key="12">
    <source>
        <dbReference type="ARBA" id="ARBA00038622"/>
    </source>
</evidence>
<comment type="pathway">
    <text evidence="2">Lipid metabolism.</text>
</comment>
<reference evidence="21 22" key="1">
    <citation type="submission" date="2019-12" db="EMBL/GenBank/DDBJ databases">
        <title>Halocatena pleomorpha gen. nov. sp. nov., an extremely halophilic archaeon of family Halobacteriaceae isolated from saltpan soil.</title>
        <authorList>
            <person name="Pal Y."/>
            <person name="Verma A."/>
            <person name="Krishnamurthi S."/>
            <person name="Kumar P."/>
        </authorList>
    </citation>
    <scope>NUCLEOTIDE SEQUENCE [LARGE SCALE GENOMIC DNA]</scope>
    <source>
        <strain evidence="21 22">JCM 16495</strain>
    </source>
</reference>
<keyword evidence="9" id="KW-0576">Peroxisome</keyword>
<evidence type="ECO:0000313" key="21">
    <source>
        <dbReference type="EMBL" id="MWG33981.1"/>
    </source>
</evidence>
<evidence type="ECO:0000256" key="9">
    <source>
        <dbReference type="ARBA" id="ARBA00023140"/>
    </source>
</evidence>
<evidence type="ECO:0000256" key="10">
    <source>
        <dbReference type="ARBA" id="ARBA00023160"/>
    </source>
</evidence>
<dbReference type="EMBL" id="WSZK01000012">
    <property type="protein sequence ID" value="MWG33981.1"/>
    <property type="molecule type" value="Genomic_DNA"/>
</dbReference>
<evidence type="ECO:0000256" key="14">
    <source>
        <dbReference type="ARBA" id="ARBA00041063"/>
    </source>
</evidence>
<comment type="function">
    <text evidence="11">Participates in chain elongation of fatty acids. Catalyzes the reduction of trans-2-enoyl-CoAs of varying chain lengths from 6:1 to 16:1, having maximum activity with 10:1 CoA. Has no 2,4-dienoyl-CoA reductase activity.</text>
</comment>
<dbReference type="GO" id="GO:0006633">
    <property type="term" value="P:fatty acid biosynthetic process"/>
    <property type="evidence" value="ECO:0007669"/>
    <property type="project" value="UniProtKB-KW"/>
</dbReference>
<comment type="catalytic activity">
    <reaction evidence="15">
        <text>(2E)-dodecenoyl-CoA + NADPH + H(+) = dodecanoyl-CoA + NADP(+)</text>
        <dbReference type="Rhea" id="RHEA:44964"/>
        <dbReference type="ChEBI" id="CHEBI:15378"/>
        <dbReference type="ChEBI" id="CHEBI:57330"/>
        <dbReference type="ChEBI" id="CHEBI:57375"/>
        <dbReference type="ChEBI" id="CHEBI:57783"/>
        <dbReference type="ChEBI" id="CHEBI:58349"/>
    </reaction>
    <physiologicalReaction direction="left-to-right" evidence="15">
        <dbReference type="Rhea" id="RHEA:44965"/>
    </physiologicalReaction>
</comment>
<evidence type="ECO:0000256" key="16">
    <source>
        <dbReference type="ARBA" id="ARBA00048686"/>
    </source>
</evidence>
<keyword evidence="7" id="KW-0560">Oxidoreductase</keyword>
<dbReference type="Pfam" id="PF13561">
    <property type="entry name" value="adh_short_C2"/>
    <property type="match status" value="1"/>
</dbReference>
<comment type="catalytic activity">
    <reaction evidence="18">
        <text>a (2E)-enoyl-CoA + NADPH + H(+) = a 2,3-saturated acyl-CoA + NADP(+)</text>
        <dbReference type="Rhea" id="RHEA:33763"/>
        <dbReference type="ChEBI" id="CHEBI:15378"/>
        <dbReference type="ChEBI" id="CHEBI:57783"/>
        <dbReference type="ChEBI" id="CHEBI:58349"/>
        <dbReference type="ChEBI" id="CHEBI:58856"/>
        <dbReference type="ChEBI" id="CHEBI:65111"/>
        <dbReference type="EC" id="1.3.1.38"/>
    </reaction>
    <physiologicalReaction direction="left-to-right" evidence="18">
        <dbReference type="Rhea" id="RHEA:33764"/>
    </physiologicalReaction>
</comment>
<dbReference type="InterPro" id="IPR036291">
    <property type="entry name" value="NAD(P)-bd_dom_sf"/>
</dbReference>
<comment type="catalytic activity">
    <reaction evidence="19">
        <text>(2E)-decenoyl-CoA + NADPH + H(+) = decanoyl-CoA + NADP(+)</text>
        <dbReference type="Rhea" id="RHEA:44960"/>
        <dbReference type="ChEBI" id="CHEBI:15378"/>
        <dbReference type="ChEBI" id="CHEBI:57783"/>
        <dbReference type="ChEBI" id="CHEBI:58349"/>
        <dbReference type="ChEBI" id="CHEBI:61406"/>
        <dbReference type="ChEBI" id="CHEBI:61430"/>
    </reaction>
    <physiologicalReaction direction="left-to-right" evidence="19">
        <dbReference type="Rhea" id="RHEA:44961"/>
    </physiologicalReaction>
</comment>
<evidence type="ECO:0000256" key="11">
    <source>
        <dbReference type="ARBA" id="ARBA00037124"/>
    </source>
</evidence>
<name>A0A6B0GJG0_9EURY</name>
<keyword evidence="4" id="KW-0597">Phosphoprotein</keyword>
<dbReference type="RefSeq" id="WP_368279867.1">
    <property type="nucleotide sequence ID" value="NZ_WSZK01000012.1"/>
</dbReference>
<keyword evidence="8" id="KW-0443">Lipid metabolism</keyword>
<evidence type="ECO:0000256" key="8">
    <source>
        <dbReference type="ARBA" id="ARBA00023098"/>
    </source>
</evidence>
<dbReference type="FunFam" id="3.40.50.720:FF:000084">
    <property type="entry name" value="Short-chain dehydrogenase reductase"/>
    <property type="match status" value="1"/>
</dbReference>
<evidence type="ECO:0000256" key="5">
    <source>
        <dbReference type="ARBA" id="ARBA00022832"/>
    </source>
</evidence>
<evidence type="ECO:0000256" key="18">
    <source>
        <dbReference type="ARBA" id="ARBA00049251"/>
    </source>
</evidence>
<comment type="catalytic activity">
    <reaction evidence="16">
        <text>(2E)-tetradecenoyl-CoA + NADPH + H(+) = tetradecanoyl-CoA + NADP(+)</text>
        <dbReference type="Rhea" id="RHEA:44968"/>
        <dbReference type="ChEBI" id="CHEBI:15378"/>
        <dbReference type="ChEBI" id="CHEBI:57385"/>
        <dbReference type="ChEBI" id="CHEBI:57783"/>
        <dbReference type="ChEBI" id="CHEBI:58349"/>
        <dbReference type="ChEBI" id="CHEBI:61405"/>
    </reaction>
    <physiologicalReaction direction="left-to-right" evidence="16">
        <dbReference type="Rhea" id="RHEA:44969"/>
    </physiologicalReaction>
</comment>
<dbReference type="PANTHER" id="PTHR24317">
    <property type="entry name" value="PEROXISOMAL TRANS-2-ENOYL-COA REDUCTASE"/>
    <property type="match status" value="1"/>
</dbReference>
<accession>A0A6B0GJG0</accession>
<evidence type="ECO:0000256" key="19">
    <source>
        <dbReference type="ARBA" id="ARBA00049386"/>
    </source>
</evidence>
<dbReference type="InterPro" id="IPR052388">
    <property type="entry name" value="Peroxisomal_t2-enoyl-CoA_red"/>
</dbReference>
<keyword evidence="22" id="KW-1185">Reference proteome</keyword>
<keyword evidence="5" id="KW-0276">Fatty acid metabolism</keyword>
<comment type="catalytic activity">
    <reaction evidence="20">
        <text>(2E)-octenoyl-CoA + NADPH + H(+) = octanoyl-CoA + NADP(+)</text>
        <dbReference type="Rhea" id="RHEA:44952"/>
        <dbReference type="ChEBI" id="CHEBI:15378"/>
        <dbReference type="ChEBI" id="CHEBI:57386"/>
        <dbReference type="ChEBI" id="CHEBI:57783"/>
        <dbReference type="ChEBI" id="CHEBI:58349"/>
        <dbReference type="ChEBI" id="CHEBI:62242"/>
    </reaction>
    <physiologicalReaction direction="left-to-right" evidence="20">
        <dbReference type="Rhea" id="RHEA:44953"/>
    </physiologicalReaction>
</comment>
<dbReference type="PRINTS" id="PR00080">
    <property type="entry name" value="SDRFAMILY"/>
</dbReference>
<comment type="catalytic activity">
    <reaction evidence="17">
        <text>(2E)-hexenoyl-CoA + NADPH + H(+) = hexanoyl-CoA + NADP(+)</text>
        <dbReference type="Rhea" id="RHEA:44956"/>
        <dbReference type="ChEBI" id="CHEBI:15378"/>
        <dbReference type="ChEBI" id="CHEBI:57783"/>
        <dbReference type="ChEBI" id="CHEBI:58349"/>
        <dbReference type="ChEBI" id="CHEBI:62077"/>
        <dbReference type="ChEBI" id="CHEBI:62620"/>
    </reaction>
    <physiologicalReaction direction="left-to-right" evidence="17">
        <dbReference type="Rhea" id="RHEA:44957"/>
    </physiologicalReaction>
</comment>
<comment type="subunit">
    <text evidence="12">Interacts with PEX5, probably required to target it into peroxisomes.</text>
</comment>
<sequence length="268" mass="27643">MSDWPVTPPSTDLFREDLFESECVLITGGGTGIGEELALAFADHGADVAIASRSMEHLEPVAEAIEERGVDACATTVDVREYEEVEAMRDTVVEELGGVDVLVNNAGANFLSPTESLSPNGWRAVVGTILDGTAYCTLAVGEHMMAEDGGVVLSMGATNSVGGAPYHAHSGAGKAGVHNLMQTVANEWAAHGIRANTVAPGIVETEGVAEAAGGQLPESMLETIPADRFGEAADCVPLTLFLASPAAAYVTGGYFVVDGGHALPTVPY</sequence>
<keyword evidence="10" id="KW-0275">Fatty acid biosynthesis</keyword>
<evidence type="ECO:0000256" key="15">
    <source>
        <dbReference type="ARBA" id="ARBA00047570"/>
    </source>
</evidence>
<gene>
    <name evidence="21" type="ORF">GQS65_05645</name>
</gene>
<dbReference type="Gene3D" id="3.40.50.720">
    <property type="entry name" value="NAD(P)-binding Rossmann-like Domain"/>
    <property type="match status" value="1"/>
</dbReference>
<evidence type="ECO:0000256" key="3">
    <source>
        <dbReference type="ARBA" id="ARBA00022516"/>
    </source>
</evidence>
<keyword evidence="3" id="KW-0444">Lipid biosynthesis</keyword>
<evidence type="ECO:0000256" key="20">
    <source>
        <dbReference type="ARBA" id="ARBA00049559"/>
    </source>
</evidence>
<dbReference type="Proteomes" id="UP000451471">
    <property type="component" value="Unassembled WGS sequence"/>
</dbReference>
<evidence type="ECO:0000256" key="6">
    <source>
        <dbReference type="ARBA" id="ARBA00022857"/>
    </source>
</evidence>
<evidence type="ECO:0000256" key="1">
    <source>
        <dbReference type="ARBA" id="ARBA00004275"/>
    </source>
</evidence>
<dbReference type="AlphaFoldDB" id="A0A6B0GJG0"/>
<evidence type="ECO:0000256" key="2">
    <source>
        <dbReference type="ARBA" id="ARBA00005189"/>
    </source>
</evidence>
<comment type="caution">
    <text evidence="21">The sequence shown here is derived from an EMBL/GenBank/DDBJ whole genome shotgun (WGS) entry which is preliminary data.</text>
</comment>
<dbReference type="InterPro" id="IPR002347">
    <property type="entry name" value="SDR_fam"/>
</dbReference>
<organism evidence="21 22">
    <name type="scientific">Halomarina oriensis</name>
    <dbReference type="NCBI Taxonomy" id="671145"/>
    <lineage>
        <taxon>Archaea</taxon>
        <taxon>Methanobacteriati</taxon>
        <taxon>Methanobacteriota</taxon>
        <taxon>Stenosarchaea group</taxon>
        <taxon>Halobacteria</taxon>
        <taxon>Halobacteriales</taxon>
        <taxon>Natronomonadaceae</taxon>
        <taxon>Halomarina</taxon>
    </lineage>
</organism>
<dbReference type="PRINTS" id="PR00081">
    <property type="entry name" value="GDHRDH"/>
</dbReference>
<protein>
    <recommendedName>
        <fullName evidence="14">Peroxisomal trans-2-enoyl-CoA reductase</fullName>
        <ecNumber evidence="13">1.3.1.38</ecNumber>
    </recommendedName>
</protein>
<dbReference type="SUPFAM" id="SSF51735">
    <property type="entry name" value="NAD(P)-binding Rossmann-fold domains"/>
    <property type="match status" value="1"/>
</dbReference>
<comment type="subcellular location">
    <subcellularLocation>
        <location evidence="1">Peroxisome</location>
    </subcellularLocation>
</comment>